<evidence type="ECO:0000256" key="1">
    <source>
        <dbReference type="SAM" id="MobiDB-lite"/>
    </source>
</evidence>
<name>A0A1H6KCC7_9BACT</name>
<accession>A0A1H6KCC7</accession>
<feature type="chain" id="PRO_5009604445" evidence="2">
    <location>
        <begin position="19"/>
        <end position="262"/>
    </location>
</feature>
<dbReference type="PROSITE" id="PS51257">
    <property type="entry name" value="PROKAR_LIPOPROTEIN"/>
    <property type="match status" value="1"/>
</dbReference>
<keyword evidence="2" id="KW-0732">Signal</keyword>
<protein>
    <submittedName>
        <fullName evidence="3">Uncharacterized protein</fullName>
    </submittedName>
</protein>
<reference evidence="4" key="1">
    <citation type="submission" date="2016-09" db="EMBL/GenBank/DDBJ databases">
        <authorList>
            <person name="Koehorst J."/>
        </authorList>
    </citation>
    <scope>NUCLEOTIDE SEQUENCE [LARGE SCALE GENOMIC DNA]</scope>
</reference>
<dbReference type="EMBL" id="LT629973">
    <property type="protein sequence ID" value="SEH72743.1"/>
    <property type="molecule type" value="Genomic_DNA"/>
</dbReference>
<organism evidence="3 4">
    <name type="scientific">Akkermansia glycaniphila</name>
    <dbReference type="NCBI Taxonomy" id="1679444"/>
    <lineage>
        <taxon>Bacteria</taxon>
        <taxon>Pseudomonadati</taxon>
        <taxon>Verrucomicrobiota</taxon>
        <taxon>Verrucomicrobiia</taxon>
        <taxon>Verrucomicrobiales</taxon>
        <taxon>Akkermansiaceae</taxon>
        <taxon>Akkermansia</taxon>
    </lineage>
</organism>
<sequence>MTIRALYLLPMMAGCLLAAPEDSLQKAEKLMKRANKLEQKGFLYAATQATNAAKDAMVKLKDEHPDFRSDYVESRITTLTAKAEALAANAEAAPADLPKEVKLPDCFVAPSEEAAGNKMDATVQRMYTGNIVLTSRGEQEPVVIPPVRGEKYVPGYYTTRSEPVRVVQPQEEVVAFEETTVEVTPPWDYVEPAAPAPAPQPREVVVATPRQEAAVPAPAPAPRPAAAPALAPVVQPAIRVVEESTRTTPPSGSGRMTGRSRF</sequence>
<evidence type="ECO:0000256" key="2">
    <source>
        <dbReference type="SAM" id="SignalP"/>
    </source>
</evidence>
<keyword evidence="4" id="KW-1185">Reference proteome</keyword>
<dbReference type="AlphaFoldDB" id="A0A1H6KCC7"/>
<dbReference type="RefSeq" id="WP_141675687.1">
    <property type="nucleotide sequence ID" value="NZ_LIGX01000002.1"/>
</dbReference>
<dbReference type="Proteomes" id="UP000176204">
    <property type="component" value="Chromosome I"/>
</dbReference>
<gene>
    <name evidence="3" type="ORF">PYTT_0270</name>
</gene>
<dbReference type="STRING" id="1679444.PYTT_0270"/>
<feature type="signal peptide" evidence="2">
    <location>
        <begin position="1"/>
        <end position="18"/>
    </location>
</feature>
<dbReference type="KEGG" id="agl:PYTT_0270"/>
<feature type="region of interest" description="Disordered" evidence="1">
    <location>
        <begin position="240"/>
        <end position="262"/>
    </location>
</feature>
<evidence type="ECO:0000313" key="3">
    <source>
        <dbReference type="EMBL" id="SEH72743.1"/>
    </source>
</evidence>
<evidence type="ECO:0000313" key="4">
    <source>
        <dbReference type="Proteomes" id="UP000176204"/>
    </source>
</evidence>
<proteinExistence type="predicted"/>